<feature type="transmembrane region" description="Helical" evidence="1">
    <location>
        <begin position="44"/>
        <end position="66"/>
    </location>
</feature>
<reference evidence="3 4" key="1">
    <citation type="submission" date="2024-03" db="EMBL/GenBank/DDBJ databases">
        <title>Human intestinal bacterial collection.</title>
        <authorList>
            <person name="Pauvert C."/>
            <person name="Hitch T.C.A."/>
            <person name="Clavel T."/>
        </authorList>
    </citation>
    <scope>NUCLEOTIDE SEQUENCE [LARGE SCALE GENOMIC DNA]</scope>
    <source>
        <strain evidence="3 4">CLA-AA-H192</strain>
    </source>
</reference>
<feature type="domain" description="DUF6199" evidence="2">
    <location>
        <begin position="5"/>
        <end position="63"/>
    </location>
</feature>
<dbReference type="InterPro" id="IPR045679">
    <property type="entry name" value="DUF6199"/>
</dbReference>
<evidence type="ECO:0000313" key="3">
    <source>
        <dbReference type="EMBL" id="MEQ2509925.1"/>
    </source>
</evidence>
<dbReference type="Proteomes" id="UP001491552">
    <property type="component" value="Unassembled WGS sequence"/>
</dbReference>
<protein>
    <submittedName>
        <fullName evidence="3">DUF6199 family natural product biosynthesis protein</fullName>
    </submittedName>
</protein>
<sequence>MEFIGVFFFPLIGFFMLFFPEDIFEIMNSRRNEANGEPTRSFLIGTRIGGAIMMLIGIGGFIALLIERLSG</sequence>
<evidence type="ECO:0000259" key="2">
    <source>
        <dbReference type="Pfam" id="PF19701"/>
    </source>
</evidence>
<keyword evidence="1" id="KW-0812">Transmembrane</keyword>
<gene>
    <name evidence="3" type="ORF">WMO66_01455</name>
</gene>
<keyword evidence="4" id="KW-1185">Reference proteome</keyword>
<evidence type="ECO:0000256" key="1">
    <source>
        <dbReference type="SAM" id="Phobius"/>
    </source>
</evidence>
<keyword evidence="1" id="KW-0472">Membrane</keyword>
<dbReference type="EMBL" id="JBBMFF010000085">
    <property type="protein sequence ID" value="MEQ2509925.1"/>
    <property type="molecule type" value="Genomic_DNA"/>
</dbReference>
<evidence type="ECO:0000313" key="4">
    <source>
        <dbReference type="Proteomes" id="UP001491552"/>
    </source>
</evidence>
<organism evidence="3 4">
    <name type="scientific">Faecousia intestinalis</name>
    <dbReference type="NCBI Taxonomy" id="3133167"/>
    <lineage>
        <taxon>Bacteria</taxon>
        <taxon>Bacillati</taxon>
        <taxon>Bacillota</taxon>
        <taxon>Clostridia</taxon>
        <taxon>Eubacteriales</taxon>
        <taxon>Oscillospiraceae</taxon>
        <taxon>Faecousia</taxon>
    </lineage>
</organism>
<comment type="caution">
    <text evidence="3">The sequence shown here is derived from an EMBL/GenBank/DDBJ whole genome shotgun (WGS) entry which is preliminary data.</text>
</comment>
<keyword evidence="1" id="KW-1133">Transmembrane helix</keyword>
<dbReference type="Pfam" id="PF19701">
    <property type="entry name" value="DUF6199"/>
    <property type="match status" value="1"/>
</dbReference>
<dbReference type="RefSeq" id="WP_349134634.1">
    <property type="nucleotide sequence ID" value="NZ_JBBMFF010000085.1"/>
</dbReference>
<accession>A0ABV1G3H6</accession>
<name>A0ABV1G3H6_9FIRM</name>
<proteinExistence type="predicted"/>
<feature type="transmembrane region" description="Helical" evidence="1">
    <location>
        <begin position="6"/>
        <end position="24"/>
    </location>
</feature>